<name>A0ABD1XUG6_9MARC</name>
<accession>A0ABD1XUG6</accession>
<keyword evidence="3" id="KW-1185">Reference proteome</keyword>
<gene>
    <name evidence="2" type="ORF">R1flu_024298</name>
</gene>
<evidence type="ECO:0000313" key="3">
    <source>
        <dbReference type="Proteomes" id="UP001605036"/>
    </source>
</evidence>
<feature type="region of interest" description="Disordered" evidence="1">
    <location>
        <begin position="1"/>
        <end position="28"/>
    </location>
</feature>
<evidence type="ECO:0000313" key="2">
    <source>
        <dbReference type="EMBL" id="KAL2612606.1"/>
    </source>
</evidence>
<protein>
    <recommendedName>
        <fullName evidence="4">BED-type domain-containing protein</fullName>
    </recommendedName>
</protein>
<dbReference type="Proteomes" id="UP001605036">
    <property type="component" value="Unassembled WGS sequence"/>
</dbReference>
<feature type="compositionally biased region" description="Polar residues" evidence="1">
    <location>
        <begin position="12"/>
        <end position="28"/>
    </location>
</feature>
<comment type="caution">
    <text evidence="2">The sequence shown here is derived from an EMBL/GenBank/DDBJ whole genome shotgun (WGS) entry which is preliminary data.</text>
</comment>
<proteinExistence type="predicted"/>
<sequence>MDTMEGEALVENNRSSGVGERQGSQPRMQGATQTLLPFSGVVQPLERPNFTGLGVSEPRNDLSIKVWEQYDLFRGKKGNMEDVWSKCKWCNNIFGTNITRLTQHFTCDFSLKNRSMLELPTYKKEGSNKYIQGCSSVLEKLKLQIRELDARQRGKAVLLATQEEASCASREPVDEEEAMAQAWWEGAEPNELIGTKQDRTEGTNLTCVV</sequence>
<dbReference type="AlphaFoldDB" id="A0ABD1XUG6"/>
<reference evidence="2 3" key="1">
    <citation type="submission" date="2024-09" db="EMBL/GenBank/DDBJ databases">
        <title>Chromosome-scale assembly of Riccia fluitans.</title>
        <authorList>
            <person name="Paukszto L."/>
            <person name="Sawicki J."/>
            <person name="Karawczyk K."/>
            <person name="Piernik-Szablinska J."/>
            <person name="Szczecinska M."/>
            <person name="Mazdziarz M."/>
        </authorList>
    </citation>
    <scope>NUCLEOTIDE SEQUENCE [LARGE SCALE GENOMIC DNA]</scope>
    <source>
        <strain evidence="2">Rf_01</strain>
        <tissue evidence="2">Aerial parts of the thallus</tissue>
    </source>
</reference>
<organism evidence="2 3">
    <name type="scientific">Riccia fluitans</name>
    <dbReference type="NCBI Taxonomy" id="41844"/>
    <lineage>
        <taxon>Eukaryota</taxon>
        <taxon>Viridiplantae</taxon>
        <taxon>Streptophyta</taxon>
        <taxon>Embryophyta</taxon>
        <taxon>Marchantiophyta</taxon>
        <taxon>Marchantiopsida</taxon>
        <taxon>Marchantiidae</taxon>
        <taxon>Marchantiales</taxon>
        <taxon>Ricciaceae</taxon>
        <taxon>Riccia</taxon>
    </lineage>
</organism>
<dbReference type="EMBL" id="JBHFFA010000007">
    <property type="protein sequence ID" value="KAL2612606.1"/>
    <property type="molecule type" value="Genomic_DNA"/>
</dbReference>
<evidence type="ECO:0000256" key="1">
    <source>
        <dbReference type="SAM" id="MobiDB-lite"/>
    </source>
</evidence>
<evidence type="ECO:0008006" key="4">
    <source>
        <dbReference type="Google" id="ProtNLM"/>
    </source>
</evidence>